<dbReference type="Proteomes" id="UP001318860">
    <property type="component" value="Unassembled WGS sequence"/>
</dbReference>
<sequence length="310" mass="34693">MRQVRYDMTINLNAYNIFDAFVPSILKCMRRSRKATSSTRLMFSSTLAFLKVWKDSIILFPTMKTLLPLSEESKLINRCIDAIASMASIDVSKVDWSYTFKAMVVKPIDGYLAEIAKDHNLSLSMFMTTAEMVSKFSRPSHDGLYRAIDTYLKAHPSISKSERKKICRLMDCKKLSADACMHAVQNERLPLRVVVQVLFFEQIRVSASSGTNTPDLPKAIKDLNCDSALRGEIATLRLGNGRNVGENRVAVKAAKTKCFINSKKLFSKIWSRKEGTQTENSGSDSSDSLGSANHDDVKCTPTRKGRHSVS</sequence>
<evidence type="ECO:0000259" key="4">
    <source>
        <dbReference type="PROSITE" id="PS51649"/>
    </source>
</evidence>
<feature type="domain" description="NPH3" evidence="4">
    <location>
        <begin position="1"/>
        <end position="204"/>
    </location>
</feature>
<gene>
    <name evidence="5" type="ORF">DH2020_003919</name>
</gene>
<dbReference type="Pfam" id="PF03000">
    <property type="entry name" value="NPH3"/>
    <property type="match status" value="1"/>
</dbReference>
<name>A0ABR0XN36_REHGL</name>
<dbReference type="PANTHER" id="PTHR32370">
    <property type="entry name" value="OS12G0117600 PROTEIN"/>
    <property type="match status" value="1"/>
</dbReference>
<dbReference type="EMBL" id="JABTTQ020000003">
    <property type="protein sequence ID" value="KAK6160538.1"/>
    <property type="molecule type" value="Genomic_DNA"/>
</dbReference>
<feature type="compositionally biased region" description="Low complexity" evidence="3">
    <location>
        <begin position="281"/>
        <end position="291"/>
    </location>
</feature>
<accession>A0ABR0XN36</accession>
<organism evidence="5 6">
    <name type="scientific">Rehmannia glutinosa</name>
    <name type="common">Chinese foxglove</name>
    <dbReference type="NCBI Taxonomy" id="99300"/>
    <lineage>
        <taxon>Eukaryota</taxon>
        <taxon>Viridiplantae</taxon>
        <taxon>Streptophyta</taxon>
        <taxon>Embryophyta</taxon>
        <taxon>Tracheophyta</taxon>
        <taxon>Spermatophyta</taxon>
        <taxon>Magnoliopsida</taxon>
        <taxon>eudicotyledons</taxon>
        <taxon>Gunneridae</taxon>
        <taxon>Pentapetalae</taxon>
        <taxon>asterids</taxon>
        <taxon>lamiids</taxon>
        <taxon>Lamiales</taxon>
        <taxon>Orobanchaceae</taxon>
        <taxon>Rehmannieae</taxon>
        <taxon>Rehmannia</taxon>
    </lineage>
</organism>
<evidence type="ECO:0000256" key="2">
    <source>
        <dbReference type="PROSITE-ProRule" id="PRU00982"/>
    </source>
</evidence>
<evidence type="ECO:0000313" key="6">
    <source>
        <dbReference type="Proteomes" id="UP001318860"/>
    </source>
</evidence>
<proteinExistence type="inferred from homology"/>
<evidence type="ECO:0000256" key="1">
    <source>
        <dbReference type="ARBA" id="ARBA00022786"/>
    </source>
</evidence>
<feature type="compositionally biased region" description="Basic residues" evidence="3">
    <location>
        <begin position="301"/>
        <end position="310"/>
    </location>
</feature>
<dbReference type="InterPro" id="IPR027356">
    <property type="entry name" value="NPH3_dom"/>
</dbReference>
<comment type="similarity">
    <text evidence="2">Belongs to the NPH3 family.</text>
</comment>
<dbReference type="InterPro" id="IPR043454">
    <property type="entry name" value="NPH3/RPT2-like"/>
</dbReference>
<dbReference type="PROSITE" id="PS51649">
    <property type="entry name" value="NPH3"/>
    <property type="match status" value="1"/>
</dbReference>
<keyword evidence="6" id="KW-1185">Reference proteome</keyword>
<reference evidence="5 6" key="1">
    <citation type="journal article" date="2021" name="Comput. Struct. Biotechnol. J.">
        <title>De novo genome assembly of the potent medicinal plant Rehmannia glutinosa using nanopore technology.</title>
        <authorList>
            <person name="Ma L."/>
            <person name="Dong C."/>
            <person name="Song C."/>
            <person name="Wang X."/>
            <person name="Zheng X."/>
            <person name="Niu Y."/>
            <person name="Chen S."/>
            <person name="Feng W."/>
        </authorList>
    </citation>
    <scope>NUCLEOTIDE SEQUENCE [LARGE SCALE GENOMIC DNA]</scope>
    <source>
        <strain evidence="5">DH-2019</strain>
    </source>
</reference>
<feature type="region of interest" description="Disordered" evidence="3">
    <location>
        <begin position="273"/>
        <end position="310"/>
    </location>
</feature>
<comment type="caution">
    <text evidence="5">The sequence shown here is derived from an EMBL/GenBank/DDBJ whole genome shotgun (WGS) entry which is preliminary data.</text>
</comment>
<evidence type="ECO:0000256" key="3">
    <source>
        <dbReference type="SAM" id="MobiDB-lite"/>
    </source>
</evidence>
<keyword evidence="1" id="KW-0833">Ubl conjugation pathway</keyword>
<protein>
    <recommendedName>
        <fullName evidence="4">NPH3 domain-containing protein</fullName>
    </recommendedName>
</protein>
<evidence type="ECO:0000313" key="5">
    <source>
        <dbReference type="EMBL" id="KAK6160538.1"/>
    </source>
</evidence>